<feature type="non-terminal residue" evidence="3">
    <location>
        <position position="1"/>
    </location>
</feature>
<dbReference type="InterPro" id="IPR020845">
    <property type="entry name" value="AMP-binding_CS"/>
</dbReference>
<evidence type="ECO:0000313" key="3">
    <source>
        <dbReference type="EMBL" id="MBV6325725.1"/>
    </source>
</evidence>
<dbReference type="EMBL" id="JAHTGR010000065">
    <property type="protein sequence ID" value="MBV6325725.1"/>
    <property type="molecule type" value="Genomic_DNA"/>
</dbReference>
<dbReference type="GO" id="GO:0031177">
    <property type="term" value="F:phosphopantetheine binding"/>
    <property type="evidence" value="ECO:0007669"/>
    <property type="project" value="TreeGrafter"/>
</dbReference>
<accession>A0AA41HE27</accession>
<feature type="domain" description="Condensation" evidence="2">
    <location>
        <begin position="2"/>
        <end position="343"/>
    </location>
</feature>
<dbReference type="InterPro" id="IPR000873">
    <property type="entry name" value="AMP-dep_synth/lig_dom"/>
</dbReference>
<dbReference type="GO" id="GO:0009239">
    <property type="term" value="P:enterobactin biosynthetic process"/>
    <property type="evidence" value="ECO:0007669"/>
    <property type="project" value="TreeGrafter"/>
</dbReference>
<dbReference type="InterPro" id="IPR010071">
    <property type="entry name" value="AA_adenyl_dom"/>
</dbReference>
<comment type="caution">
    <text evidence="3">The sequence shown here is derived from an EMBL/GenBank/DDBJ whole genome shotgun (WGS) entry which is preliminary data.</text>
</comment>
<dbReference type="PANTHER" id="PTHR45527:SF1">
    <property type="entry name" value="FATTY ACID SYNTHASE"/>
    <property type="match status" value="1"/>
</dbReference>
<dbReference type="Proteomes" id="UP001155901">
    <property type="component" value="Unassembled WGS sequence"/>
</dbReference>
<dbReference type="CDD" id="cd19531">
    <property type="entry name" value="LCL_NRPS-like"/>
    <property type="match status" value="1"/>
</dbReference>
<dbReference type="GO" id="GO:0047527">
    <property type="term" value="F:2,3-dihydroxybenzoate-serine ligase activity"/>
    <property type="evidence" value="ECO:0007669"/>
    <property type="project" value="TreeGrafter"/>
</dbReference>
<organism evidence="3 4">
    <name type="scientific">Duganella violaceipulchra</name>
    <dbReference type="NCBI Taxonomy" id="2849652"/>
    <lineage>
        <taxon>Bacteria</taxon>
        <taxon>Pseudomonadati</taxon>
        <taxon>Pseudomonadota</taxon>
        <taxon>Betaproteobacteria</taxon>
        <taxon>Burkholderiales</taxon>
        <taxon>Oxalobacteraceae</taxon>
        <taxon>Telluria group</taxon>
        <taxon>Duganella</taxon>
    </lineage>
</organism>
<dbReference type="InterPro" id="IPR001242">
    <property type="entry name" value="Condensation_dom"/>
</dbReference>
<dbReference type="Pfam" id="PF00668">
    <property type="entry name" value="Condensation"/>
    <property type="match status" value="1"/>
</dbReference>
<evidence type="ECO:0000259" key="1">
    <source>
        <dbReference type="Pfam" id="PF00501"/>
    </source>
</evidence>
<dbReference type="GO" id="GO:0009366">
    <property type="term" value="C:enterobactin synthetase complex"/>
    <property type="evidence" value="ECO:0007669"/>
    <property type="project" value="TreeGrafter"/>
</dbReference>
<dbReference type="PROSITE" id="PS00455">
    <property type="entry name" value="AMP_BINDING"/>
    <property type="match status" value="1"/>
</dbReference>
<dbReference type="GO" id="GO:0005829">
    <property type="term" value="C:cytosol"/>
    <property type="evidence" value="ECO:0007669"/>
    <property type="project" value="TreeGrafter"/>
</dbReference>
<dbReference type="PANTHER" id="PTHR45527">
    <property type="entry name" value="NONRIBOSOMAL PEPTIDE SYNTHETASE"/>
    <property type="match status" value="1"/>
</dbReference>
<dbReference type="Pfam" id="PF00501">
    <property type="entry name" value="AMP-binding"/>
    <property type="match status" value="1"/>
</dbReference>
<feature type="non-terminal residue" evidence="3">
    <location>
        <position position="721"/>
    </location>
</feature>
<dbReference type="FunFam" id="3.40.50.980:FF:000001">
    <property type="entry name" value="Non-ribosomal peptide synthetase"/>
    <property type="match status" value="1"/>
</dbReference>
<feature type="domain" description="AMP-dependent synthetase/ligase" evidence="1">
    <location>
        <begin position="363"/>
        <end position="718"/>
    </location>
</feature>
<evidence type="ECO:0000259" key="2">
    <source>
        <dbReference type="Pfam" id="PF00668"/>
    </source>
</evidence>
<protein>
    <submittedName>
        <fullName evidence="3">Amino acid adenylation domain-containing protein</fullName>
    </submittedName>
</protein>
<dbReference type="NCBIfam" id="TIGR01733">
    <property type="entry name" value="AA-adenyl-dom"/>
    <property type="match status" value="1"/>
</dbReference>
<evidence type="ECO:0000313" key="4">
    <source>
        <dbReference type="Proteomes" id="UP001155901"/>
    </source>
</evidence>
<name>A0AA41HE27_9BURK</name>
<reference evidence="3" key="1">
    <citation type="submission" date="2021-07" db="EMBL/GenBank/DDBJ databases">
        <title>Characterization of violacein-producing bacteria and related species.</title>
        <authorList>
            <person name="Wilson H.S."/>
            <person name="De Leon M.E."/>
        </authorList>
    </citation>
    <scope>NUCLEOTIDE SEQUENCE</scope>
    <source>
        <strain evidence="3">HSC-15S17</strain>
    </source>
</reference>
<dbReference type="RefSeq" id="WP_217946657.1">
    <property type="nucleotide sequence ID" value="NZ_JAHTGR010000065.1"/>
</dbReference>
<dbReference type="AlphaFoldDB" id="A0AA41HE27"/>
<proteinExistence type="predicted"/>
<gene>
    <name evidence="3" type="ORF">KVP70_32965</name>
</gene>
<sequence>QAFDLAQGPLIRGQLLRLGEQEYILLITQHHIISDGWSTGLLVQEVTALYTAFSQGQPDPLPALALQYADYAAWQRQWLQGEVLKEQIDFWHHHLQGAPALLELPTDRPRPAVQSYAGGSVQVELSAELTRDLKALSQRHGSTLFMTLLAGWSILLARLSGQSDIVIGTPVANRQRSEIEAMIGFFVNTLALRVQLADDPSVAALLAQVKDSTLGAYAHQDVPFEQVVEALQPPRSMSHSPLFQVMLALNNTPRTGELALPGLTLSGVEQEHRTAHFDLTLSLSEVDGRLSGGLEYASDLFDAATIERLAGHLQILLAAMAGDASQRISQLPLLSDSERQQLLVGFNATQAHYPQDQLIHQLFEAQAAANPEAIAVVYEETSVSYGELNARANRLAHTLIGLGVQPDDRVAICVERSVEMIVGLLGILKAGGAYVPLDPSYPQERLAYMLEDSAPVALLTQTGMQERLPAAAEAGLAIPVLLLDGAEDGAAMARQASHNPEPALLGLTARHLAYVIYTSGSTGVPKGVMNQHNGLANLAVEQIALFAVDSYSRILQFASLSFDASISETAMALCSGATLHLSVREALRAGESLMSMLQHDQITHVTLPPSVAASCSTDTRFVKMTVVMAGEACSPAVAARWSTHHRIFNAYGPTEATVCATTFEIAAGSISESTLTVPIGRPIANTQLYILDAHLQPVPVGVTGEIYIGGAGVARGYLNRP</sequence>
<dbReference type="GO" id="GO:0043041">
    <property type="term" value="P:amino acid activation for nonribosomal peptide biosynthetic process"/>
    <property type="evidence" value="ECO:0007669"/>
    <property type="project" value="TreeGrafter"/>
</dbReference>